<dbReference type="EMBL" id="OZ020098">
    <property type="protein sequence ID" value="CAK9270096.1"/>
    <property type="molecule type" value="Genomic_DNA"/>
</dbReference>
<dbReference type="Proteomes" id="UP001497444">
    <property type="component" value="Chromosome 3"/>
</dbReference>
<gene>
    <name evidence="2" type="ORF">CSSPJE1EN1_LOCUS15574</name>
</gene>
<accession>A0ABP0WTA8</accession>
<sequence>MERWANGLGAVEKSSEPRRAHCEPVVAPQHHSEEEEVGINCNDIAPQRSCKLDAAILHVIGFLGEALARMTAIQAMEEYGVSQYASSIQFINKLITAARSPVQPCTVDESTPDICSTIEVSTEETDGQSVDADLSSADVSLYHTTPGAPYQELNLFSTPRPGDRRGDQFLDGREYT</sequence>
<evidence type="ECO:0000256" key="1">
    <source>
        <dbReference type="SAM" id="MobiDB-lite"/>
    </source>
</evidence>
<feature type="compositionally biased region" description="Basic and acidic residues" evidence="1">
    <location>
        <begin position="161"/>
        <end position="176"/>
    </location>
</feature>
<organism evidence="2 3">
    <name type="scientific">Sphagnum jensenii</name>
    <dbReference type="NCBI Taxonomy" id="128206"/>
    <lineage>
        <taxon>Eukaryota</taxon>
        <taxon>Viridiplantae</taxon>
        <taxon>Streptophyta</taxon>
        <taxon>Embryophyta</taxon>
        <taxon>Bryophyta</taxon>
        <taxon>Sphagnophytina</taxon>
        <taxon>Sphagnopsida</taxon>
        <taxon>Sphagnales</taxon>
        <taxon>Sphagnaceae</taxon>
        <taxon>Sphagnum</taxon>
    </lineage>
</organism>
<name>A0ABP0WTA8_9BRYO</name>
<evidence type="ECO:0000313" key="3">
    <source>
        <dbReference type="Proteomes" id="UP001497444"/>
    </source>
</evidence>
<protein>
    <submittedName>
        <fullName evidence="2">Uncharacterized protein</fullName>
    </submittedName>
</protein>
<reference evidence="2" key="1">
    <citation type="submission" date="2024-02" db="EMBL/GenBank/DDBJ databases">
        <authorList>
            <consortium name="ELIXIR-Norway"/>
            <consortium name="Elixir Norway"/>
        </authorList>
    </citation>
    <scope>NUCLEOTIDE SEQUENCE</scope>
</reference>
<keyword evidence="3" id="KW-1185">Reference proteome</keyword>
<evidence type="ECO:0000313" key="2">
    <source>
        <dbReference type="EMBL" id="CAK9270096.1"/>
    </source>
</evidence>
<proteinExistence type="predicted"/>
<feature type="region of interest" description="Disordered" evidence="1">
    <location>
        <begin position="152"/>
        <end position="176"/>
    </location>
</feature>